<keyword evidence="3" id="KW-1185">Reference proteome</keyword>
<sequence length="58" mass="6152">MGTQGSFKPSAHNTAHTGAKMPGDSYTSIDTNIDYTSIDTNINGDIAIDTGKPTVERH</sequence>
<reference evidence="2 3" key="1">
    <citation type="submission" date="2024-02" db="EMBL/GenBank/DDBJ databases">
        <title>Microbulbifer aestuariivivens NBRC 112533.</title>
        <authorList>
            <person name="Ichikawa N."/>
            <person name="Katano-Makiyama Y."/>
            <person name="Hidaka K."/>
        </authorList>
    </citation>
    <scope>NUCLEOTIDE SEQUENCE [LARGE SCALE GENOMIC DNA]</scope>
    <source>
        <strain evidence="2 3">NBRC 112533</strain>
    </source>
</reference>
<proteinExistence type="predicted"/>
<feature type="region of interest" description="Disordered" evidence="1">
    <location>
        <begin position="1"/>
        <end position="25"/>
    </location>
</feature>
<gene>
    <name evidence="2" type="ORF">Maes01_02670</name>
</gene>
<protein>
    <submittedName>
        <fullName evidence="2">Uncharacterized protein</fullName>
    </submittedName>
</protein>
<comment type="caution">
    <text evidence="2">The sequence shown here is derived from an EMBL/GenBank/DDBJ whole genome shotgun (WGS) entry which is preliminary data.</text>
</comment>
<accession>A0ABP9WVM9</accession>
<evidence type="ECO:0000256" key="1">
    <source>
        <dbReference type="SAM" id="MobiDB-lite"/>
    </source>
</evidence>
<organism evidence="2 3">
    <name type="scientific">Microbulbifer aestuariivivens</name>
    <dbReference type="NCBI Taxonomy" id="1908308"/>
    <lineage>
        <taxon>Bacteria</taxon>
        <taxon>Pseudomonadati</taxon>
        <taxon>Pseudomonadota</taxon>
        <taxon>Gammaproteobacteria</taxon>
        <taxon>Cellvibrionales</taxon>
        <taxon>Microbulbiferaceae</taxon>
        <taxon>Microbulbifer</taxon>
    </lineage>
</organism>
<dbReference type="Proteomes" id="UP001408594">
    <property type="component" value="Unassembled WGS sequence"/>
</dbReference>
<dbReference type="EMBL" id="BAABRT010000026">
    <property type="protein sequence ID" value="GAA5526076.1"/>
    <property type="molecule type" value="Genomic_DNA"/>
</dbReference>
<name>A0ABP9WVM9_9GAMM</name>
<evidence type="ECO:0000313" key="2">
    <source>
        <dbReference type="EMBL" id="GAA5526076.1"/>
    </source>
</evidence>
<evidence type="ECO:0000313" key="3">
    <source>
        <dbReference type="Proteomes" id="UP001408594"/>
    </source>
</evidence>
<feature type="compositionally biased region" description="Polar residues" evidence="1">
    <location>
        <begin position="1"/>
        <end position="16"/>
    </location>
</feature>